<proteinExistence type="inferred from homology"/>
<feature type="domain" description="E2F/DP family winged-helix DNA-binding" evidence="8">
    <location>
        <begin position="25"/>
        <end position="91"/>
    </location>
</feature>
<feature type="region of interest" description="Disordered" evidence="7">
    <location>
        <begin position="173"/>
        <end position="194"/>
    </location>
</feature>
<evidence type="ECO:0000256" key="6">
    <source>
        <dbReference type="SAM" id="Coils"/>
    </source>
</evidence>
<evidence type="ECO:0000256" key="4">
    <source>
        <dbReference type="ARBA" id="ARBA00023163"/>
    </source>
</evidence>
<dbReference type="GO" id="GO:0046983">
    <property type="term" value="F:protein dimerization activity"/>
    <property type="evidence" value="ECO:0007669"/>
    <property type="project" value="InterPro"/>
</dbReference>
<dbReference type="CDD" id="cd14660">
    <property type="entry name" value="E2F_DD"/>
    <property type="match status" value="1"/>
</dbReference>
<dbReference type="PANTHER" id="PTHR12081:SF18">
    <property type="entry name" value="TRANSCRIPTION FACTOR E2F2-RELATED"/>
    <property type="match status" value="1"/>
</dbReference>
<dbReference type="InterPro" id="IPR015633">
    <property type="entry name" value="E2F"/>
</dbReference>
<evidence type="ECO:0000256" key="2">
    <source>
        <dbReference type="ARBA" id="ARBA00023015"/>
    </source>
</evidence>
<dbReference type="GO" id="GO:0090575">
    <property type="term" value="C:RNA polymerase II transcription regulator complex"/>
    <property type="evidence" value="ECO:0007669"/>
    <property type="project" value="TreeGrafter"/>
</dbReference>
<dbReference type="Gene3D" id="6.10.250.540">
    <property type="match status" value="1"/>
</dbReference>
<dbReference type="SUPFAM" id="SSF144074">
    <property type="entry name" value="E2F-DP heterodimerization region"/>
    <property type="match status" value="1"/>
</dbReference>
<feature type="coiled-coil region" evidence="6">
    <location>
        <begin position="98"/>
        <end position="125"/>
    </location>
</feature>
<dbReference type="InterPro" id="IPR032198">
    <property type="entry name" value="E2F_CC-MB"/>
</dbReference>
<dbReference type="Gene3D" id="1.10.10.10">
    <property type="entry name" value="Winged helix-like DNA-binding domain superfamily/Winged helix DNA-binding domain"/>
    <property type="match status" value="1"/>
</dbReference>
<feature type="region of interest" description="Disordered" evidence="7">
    <location>
        <begin position="213"/>
        <end position="254"/>
    </location>
</feature>
<dbReference type="InterPro" id="IPR036388">
    <property type="entry name" value="WH-like_DNA-bd_sf"/>
</dbReference>
<evidence type="ECO:0000259" key="8">
    <source>
        <dbReference type="SMART" id="SM01372"/>
    </source>
</evidence>
<dbReference type="PANTHER" id="PTHR12081">
    <property type="entry name" value="TRANSCRIPTION FACTOR E2F"/>
    <property type="match status" value="1"/>
</dbReference>
<keyword evidence="10" id="KW-1185">Reference proteome</keyword>
<dbReference type="GO" id="GO:0000981">
    <property type="term" value="F:DNA-binding transcription factor activity, RNA polymerase II-specific"/>
    <property type="evidence" value="ECO:0007669"/>
    <property type="project" value="TreeGrafter"/>
</dbReference>
<evidence type="ECO:0000313" key="10">
    <source>
        <dbReference type="Proteomes" id="UP001152759"/>
    </source>
</evidence>
<dbReference type="Proteomes" id="UP001152759">
    <property type="component" value="Chromosome 5"/>
</dbReference>
<dbReference type="SUPFAM" id="SSF46785">
    <property type="entry name" value="Winged helix' DNA-binding domain"/>
    <property type="match status" value="1"/>
</dbReference>
<protein>
    <recommendedName>
        <fullName evidence="8">E2F/DP family winged-helix DNA-binding domain-containing protein</fullName>
    </recommendedName>
</protein>
<dbReference type="SMART" id="SM01372">
    <property type="entry name" value="E2F_TDP"/>
    <property type="match status" value="1"/>
</dbReference>
<keyword evidence="3 5" id="KW-0238">DNA-binding</keyword>
<comment type="subcellular location">
    <subcellularLocation>
        <location evidence="5">Nucleus</location>
    </subcellularLocation>
</comment>
<gene>
    <name evidence="9" type="ORF">BEMITA_LOCUS9692</name>
</gene>
<dbReference type="KEGG" id="btab:109039852"/>
<dbReference type="EMBL" id="OU963866">
    <property type="protein sequence ID" value="CAH0391031.1"/>
    <property type="molecule type" value="Genomic_DNA"/>
</dbReference>
<dbReference type="InterPro" id="IPR036390">
    <property type="entry name" value="WH_DNA-bd_sf"/>
</dbReference>
<feature type="compositionally biased region" description="Basic and acidic residues" evidence="7">
    <location>
        <begin position="214"/>
        <end position="235"/>
    </location>
</feature>
<evidence type="ECO:0000313" key="9">
    <source>
        <dbReference type="EMBL" id="CAH0391031.1"/>
    </source>
</evidence>
<keyword evidence="2 5" id="KW-0805">Transcription regulation</keyword>
<comment type="similarity">
    <text evidence="1 5">Belongs to the E2F/DP family.</text>
</comment>
<sequence length="299" mass="33099">MADVQPKLGVPEDMLELKLDPQQSRFEKSLGLLTTRFVSLLQSAPDGILHLKVAADALEVKQKRRIYDITNVLEGIGLIEKKNKNIIKWKGSAPGCSTGDTQERLKRLKQELTLLENLEENVDKHMQWVQQSIKNVTEDEVNSRLAYVCQEDVCQTFDDGTLLAIQAPNGTSLEVPTAQQKGADGKKEHQIHLKSSTGEPINVLLVSEGLEEATTVHHTESPESSKDAQNKDRSSSSKKMKLDSNLPEETSDSAVDSCLGSLVRFSPPPGDKDYYFNLLESEGLCDLFDIPVKAKAKSK</sequence>
<evidence type="ECO:0000256" key="1">
    <source>
        <dbReference type="ARBA" id="ARBA00010940"/>
    </source>
</evidence>
<organism evidence="9 10">
    <name type="scientific">Bemisia tabaci</name>
    <name type="common">Sweetpotato whitefly</name>
    <name type="synonym">Aleurodes tabaci</name>
    <dbReference type="NCBI Taxonomy" id="7038"/>
    <lineage>
        <taxon>Eukaryota</taxon>
        <taxon>Metazoa</taxon>
        <taxon>Ecdysozoa</taxon>
        <taxon>Arthropoda</taxon>
        <taxon>Hexapoda</taxon>
        <taxon>Insecta</taxon>
        <taxon>Pterygota</taxon>
        <taxon>Neoptera</taxon>
        <taxon>Paraneoptera</taxon>
        <taxon>Hemiptera</taxon>
        <taxon>Sternorrhyncha</taxon>
        <taxon>Aleyrodoidea</taxon>
        <taxon>Aleyrodidae</taxon>
        <taxon>Aleyrodinae</taxon>
        <taxon>Bemisia</taxon>
    </lineage>
</organism>
<dbReference type="GO" id="GO:0000978">
    <property type="term" value="F:RNA polymerase II cis-regulatory region sequence-specific DNA binding"/>
    <property type="evidence" value="ECO:0007669"/>
    <property type="project" value="InterPro"/>
</dbReference>
<reference evidence="9" key="1">
    <citation type="submission" date="2021-12" db="EMBL/GenBank/DDBJ databases">
        <authorList>
            <person name="King R."/>
        </authorList>
    </citation>
    <scope>NUCLEOTIDE SEQUENCE</scope>
</reference>
<keyword evidence="5" id="KW-0539">Nucleus</keyword>
<dbReference type="InterPro" id="IPR003316">
    <property type="entry name" value="E2F_WHTH_DNA-bd_dom"/>
</dbReference>
<dbReference type="Pfam" id="PF02319">
    <property type="entry name" value="WHD_E2F_TDP"/>
    <property type="match status" value="1"/>
</dbReference>
<evidence type="ECO:0000256" key="3">
    <source>
        <dbReference type="ARBA" id="ARBA00023125"/>
    </source>
</evidence>
<evidence type="ECO:0000256" key="5">
    <source>
        <dbReference type="RuleBase" id="RU003796"/>
    </source>
</evidence>
<dbReference type="AlphaFoldDB" id="A0A9P0F6H3"/>
<dbReference type="FunFam" id="1.10.10.10:FF:000008">
    <property type="entry name" value="E2F transcription factor 1"/>
    <property type="match status" value="1"/>
</dbReference>
<evidence type="ECO:0000256" key="7">
    <source>
        <dbReference type="SAM" id="MobiDB-lite"/>
    </source>
</evidence>
<dbReference type="Pfam" id="PF16421">
    <property type="entry name" value="E2F_CC-MB"/>
    <property type="match status" value="1"/>
</dbReference>
<accession>A0A9P0F6H3</accession>
<dbReference type="InterPro" id="IPR037241">
    <property type="entry name" value="E2F-DP_heterodim"/>
</dbReference>
<name>A0A9P0F6H3_BEMTA</name>
<keyword evidence="6" id="KW-0175">Coiled coil</keyword>
<keyword evidence="4 5" id="KW-0804">Transcription</keyword>